<reference evidence="1 2" key="1">
    <citation type="submission" date="2017-02" db="EMBL/GenBank/DDBJ databases">
        <authorList>
            <person name="Peterson S.W."/>
        </authorList>
    </citation>
    <scope>NUCLEOTIDE SEQUENCE [LARGE SCALE GENOMIC DNA]</scope>
    <source>
        <strain evidence="1 2">CECT 9027</strain>
    </source>
</reference>
<organism evidence="1 2">
    <name type="scientific">Vibrio palustris</name>
    <dbReference type="NCBI Taxonomy" id="1918946"/>
    <lineage>
        <taxon>Bacteria</taxon>
        <taxon>Pseudomonadati</taxon>
        <taxon>Pseudomonadota</taxon>
        <taxon>Gammaproteobacteria</taxon>
        <taxon>Vibrionales</taxon>
        <taxon>Vibrionaceae</taxon>
        <taxon>Vibrio</taxon>
    </lineage>
</organism>
<keyword evidence="2" id="KW-1185">Reference proteome</keyword>
<gene>
    <name evidence="1" type="ORF">VPAL9027_01282</name>
</gene>
<accession>A0A1R4B334</accession>
<sequence>MAETNYQMAIDLLRCHLGISEKEARAELGLQGSTQQDTLDHQRFATSWAELLHDD</sequence>
<name>A0A1R4B334_9VIBR</name>
<dbReference type="EMBL" id="FUFT01000002">
    <property type="protein sequence ID" value="SJL83316.1"/>
    <property type="molecule type" value="Genomic_DNA"/>
</dbReference>
<evidence type="ECO:0000313" key="1">
    <source>
        <dbReference type="EMBL" id="SJL83316.1"/>
    </source>
</evidence>
<evidence type="ECO:0000313" key="2">
    <source>
        <dbReference type="Proteomes" id="UP000189475"/>
    </source>
</evidence>
<protein>
    <submittedName>
        <fullName evidence="1">Uncharacterized protein</fullName>
    </submittedName>
</protein>
<dbReference type="AlphaFoldDB" id="A0A1R4B334"/>
<dbReference type="Proteomes" id="UP000189475">
    <property type="component" value="Unassembled WGS sequence"/>
</dbReference>
<proteinExistence type="predicted"/>
<dbReference type="RefSeq" id="WP_095532887.1">
    <property type="nucleotide sequence ID" value="NZ_AP024887.1"/>
</dbReference>